<evidence type="ECO:0000259" key="2">
    <source>
        <dbReference type="Pfam" id="PF00248"/>
    </source>
</evidence>
<dbReference type="InterPro" id="IPR050523">
    <property type="entry name" value="AKR_Detox_Biosynth"/>
</dbReference>
<dbReference type="eggNOG" id="COG0667">
    <property type="taxonomic scope" value="Bacteria"/>
</dbReference>
<dbReference type="Gene3D" id="3.20.20.100">
    <property type="entry name" value="NADP-dependent oxidoreductase domain"/>
    <property type="match status" value="1"/>
</dbReference>
<keyword evidence="4" id="KW-1185">Reference proteome</keyword>
<dbReference type="EMBL" id="CP006644">
    <property type="protein sequence ID" value="AHE52539.1"/>
    <property type="molecule type" value="Genomic_DNA"/>
</dbReference>
<dbReference type="HOGENOM" id="CLU_023205_2_0_5"/>
<dbReference type="AlphaFoldDB" id="W0A3N0"/>
<feature type="domain" description="NADP-dependent oxidoreductase" evidence="2">
    <location>
        <begin position="13"/>
        <end position="317"/>
    </location>
</feature>
<name>W0A3N0_9SPHN</name>
<proteinExistence type="predicted"/>
<dbReference type="FunFam" id="3.20.20.100:FF:000004">
    <property type="entry name" value="Oxidoreductase, aldo/keto reductase"/>
    <property type="match status" value="1"/>
</dbReference>
<dbReference type="InterPro" id="IPR036812">
    <property type="entry name" value="NAD(P)_OxRdtase_dom_sf"/>
</dbReference>
<dbReference type="GO" id="GO:0005829">
    <property type="term" value="C:cytosol"/>
    <property type="evidence" value="ECO:0007669"/>
    <property type="project" value="TreeGrafter"/>
</dbReference>
<dbReference type="InterPro" id="IPR023210">
    <property type="entry name" value="NADP_OxRdtase_dom"/>
</dbReference>
<evidence type="ECO:0000313" key="3">
    <source>
        <dbReference type="EMBL" id="AHE52539.1"/>
    </source>
</evidence>
<dbReference type="GO" id="GO:0016491">
    <property type="term" value="F:oxidoreductase activity"/>
    <property type="evidence" value="ECO:0007669"/>
    <property type="project" value="UniProtKB-KW"/>
</dbReference>
<accession>W0A3N0</accession>
<dbReference type="Pfam" id="PF00248">
    <property type="entry name" value="Aldo_ket_red"/>
    <property type="match status" value="1"/>
</dbReference>
<gene>
    <name evidence="3" type="ORF">NX02_03930</name>
</gene>
<dbReference type="KEGG" id="ssan:NX02_03930"/>
<dbReference type="CDD" id="cd19091">
    <property type="entry name" value="AKR_PsAKR"/>
    <property type="match status" value="1"/>
</dbReference>
<sequence length="336" mass="36261">MRKLGNSGLFVSELCFGAMTFGGSEGIWGQVGRLGQEDADALVKAALDAGINLFDTANIYAYGRSEEILGQSFRNLGVARDDIIIATKAGASMRPGPNGRGASRRHLLSECRASLARLGVDHIDLYQIHAFDPATPIEETLDTLDTLVRAGDVRYVGLSNWAAWQVMKAIGLAQASRRAPITSLQAYYSLVGRDLEREIVPMLVSEGVGLMVWSPLAGGYLTGKYSGGGTGDGGRQTELDFPPIDRVRGEPLIDVLRSIAEKHDSAPAQIAIAWLLKQPVVSTVIVGARRVEQLRENIRATRIGLDDDDLARLDAVSRLPAEYPGWSLNGFGNRDS</sequence>
<dbReference type="PANTHER" id="PTHR43364:SF18">
    <property type="entry name" value="OXIDOREDUCTASE"/>
    <property type="match status" value="1"/>
</dbReference>
<organism evidence="3 4">
    <name type="scientific">Sphingomonas sanxanigenens DSM 19645 = NX02</name>
    <dbReference type="NCBI Taxonomy" id="1123269"/>
    <lineage>
        <taxon>Bacteria</taxon>
        <taxon>Pseudomonadati</taxon>
        <taxon>Pseudomonadota</taxon>
        <taxon>Alphaproteobacteria</taxon>
        <taxon>Sphingomonadales</taxon>
        <taxon>Sphingomonadaceae</taxon>
        <taxon>Sphingomonas</taxon>
    </lineage>
</organism>
<dbReference type="SUPFAM" id="SSF51430">
    <property type="entry name" value="NAD(P)-linked oxidoreductase"/>
    <property type="match status" value="1"/>
</dbReference>
<reference evidence="3 4" key="1">
    <citation type="submission" date="2013-07" db="EMBL/GenBank/DDBJ databases">
        <title>Completed genome of Sphingomonas sanxanigenens NX02.</title>
        <authorList>
            <person name="Ma T."/>
            <person name="Huang H."/>
            <person name="Wu M."/>
            <person name="Li X."/>
            <person name="Li G."/>
        </authorList>
    </citation>
    <scope>NUCLEOTIDE SEQUENCE [LARGE SCALE GENOMIC DNA]</scope>
    <source>
        <strain evidence="3 4">NX02</strain>
    </source>
</reference>
<dbReference type="STRING" id="1123269.NX02_03930"/>
<dbReference type="Proteomes" id="UP000018851">
    <property type="component" value="Chromosome"/>
</dbReference>
<evidence type="ECO:0000256" key="1">
    <source>
        <dbReference type="ARBA" id="ARBA00023002"/>
    </source>
</evidence>
<evidence type="ECO:0000313" key="4">
    <source>
        <dbReference type="Proteomes" id="UP000018851"/>
    </source>
</evidence>
<keyword evidence="1" id="KW-0560">Oxidoreductase</keyword>
<dbReference type="PANTHER" id="PTHR43364">
    <property type="entry name" value="NADH-SPECIFIC METHYLGLYOXAL REDUCTASE-RELATED"/>
    <property type="match status" value="1"/>
</dbReference>
<protein>
    <submittedName>
        <fullName evidence="3">Aldo/keto reductase</fullName>
    </submittedName>
</protein>
<dbReference type="PATRIC" id="fig|1123269.5.peg.771"/>